<dbReference type="AlphaFoldDB" id="A0A015M2H0"/>
<sequence length="246" mass="28184">MPQEKTSRMRHHNTTQLLDSSSIPRLRNEFTELECYLTKEYEDLKSLWLDLNEQHAKAKSEEEVLVQMLKEKRTTENSQDSSLDDNTNNLMQVNTDEIENETSTLGNSPSSEYNESVIHKPLVKAGAGNDITDSFDLLTLSSPNISETGESEFQNGALTEKSSEFNIKDNLNNALRKLQKLDEEDYDISQDEEMTDIISIESKTLPTHESDDDHEIIDDIGDDEWSEDKTRLALKDMLDMMRDQNS</sequence>
<dbReference type="Proteomes" id="UP000022910">
    <property type="component" value="Unassembled WGS sequence"/>
</dbReference>
<dbReference type="OrthoDB" id="2366491at2759"/>
<protein>
    <submittedName>
        <fullName evidence="2">Uncharacterized protein</fullName>
    </submittedName>
</protein>
<evidence type="ECO:0000313" key="2">
    <source>
        <dbReference type="EMBL" id="EXX61023.1"/>
    </source>
</evidence>
<evidence type="ECO:0000313" key="3">
    <source>
        <dbReference type="Proteomes" id="UP000022910"/>
    </source>
</evidence>
<dbReference type="HOGENOM" id="CLU_098748_0_0_1"/>
<reference evidence="2 3" key="1">
    <citation type="submission" date="2014-02" db="EMBL/GenBank/DDBJ databases">
        <title>Single nucleus genome sequencing reveals high similarity among nuclei of an endomycorrhizal fungus.</title>
        <authorList>
            <person name="Lin K."/>
            <person name="Geurts R."/>
            <person name="Zhang Z."/>
            <person name="Limpens E."/>
            <person name="Saunders D.G."/>
            <person name="Mu D."/>
            <person name="Pang E."/>
            <person name="Cao H."/>
            <person name="Cha H."/>
            <person name="Lin T."/>
            <person name="Zhou Q."/>
            <person name="Shang Y."/>
            <person name="Li Y."/>
            <person name="Ivanov S."/>
            <person name="Sharma T."/>
            <person name="Velzen R.V."/>
            <person name="Ruijter N.D."/>
            <person name="Aanen D.K."/>
            <person name="Win J."/>
            <person name="Kamoun S."/>
            <person name="Bisseling T."/>
            <person name="Huang S."/>
        </authorList>
    </citation>
    <scope>NUCLEOTIDE SEQUENCE [LARGE SCALE GENOMIC DNA]</scope>
    <source>
        <strain evidence="3">DAOM197198w</strain>
    </source>
</reference>
<keyword evidence="3" id="KW-1185">Reference proteome</keyword>
<name>A0A015M2H0_RHIIW</name>
<proteinExistence type="predicted"/>
<dbReference type="EMBL" id="JEMT01025811">
    <property type="protein sequence ID" value="EXX61023.1"/>
    <property type="molecule type" value="Genomic_DNA"/>
</dbReference>
<dbReference type="SMR" id="A0A015M2H0"/>
<gene>
    <name evidence="2" type="ORF">RirG_174580</name>
</gene>
<comment type="caution">
    <text evidence="2">The sequence shown here is derived from an EMBL/GenBank/DDBJ whole genome shotgun (WGS) entry which is preliminary data.</text>
</comment>
<accession>A0A015M2H0</accession>
<evidence type="ECO:0000256" key="1">
    <source>
        <dbReference type="SAM" id="MobiDB-lite"/>
    </source>
</evidence>
<organism evidence="2 3">
    <name type="scientific">Rhizophagus irregularis (strain DAOM 197198w)</name>
    <name type="common">Glomus intraradices</name>
    <dbReference type="NCBI Taxonomy" id="1432141"/>
    <lineage>
        <taxon>Eukaryota</taxon>
        <taxon>Fungi</taxon>
        <taxon>Fungi incertae sedis</taxon>
        <taxon>Mucoromycota</taxon>
        <taxon>Glomeromycotina</taxon>
        <taxon>Glomeromycetes</taxon>
        <taxon>Glomerales</taxon>
        <taxon>Glomeraceae</taxon>
        <taxon>Rhizophagus</taxon>
    </lineage>
</organism>
<feature type="region of interest" description="Disordered" evidence="1">
    <location>
        <begin position="1"/>
        <end position="20"/>
    </location>
</feature>